<comment type="function">
    <text evidence="5">Catalyzes the ferredoxin-dependent oxidative decarboxylation of arylpyruvates.</text>
</comment>
<keyword evidence="2 5" id="KW-0560">Oxidoreductase</keyword>
<dbReference type="GO" id="GO:0051539">
    <property type="term" value="F:4 iron, 4 sulfur cluster binding"/>
    <property type="evidence" value="ECO:0007669"/>
    <property type="project" value="UniProtKB-UniRule"/>
</dbReference>
<evidence type="ECO:0000256" key="1">
    <source>
        <dbReference type="ARBA" id="ARBA00022723"/>
    </source>
</evidence>
<comment type="cofactor">
    <cofactor evidence="5 6">
        <name>[4Fe-4S] cluster</name>
        <dbReference type="ChEBI" id="CHEBI:49883"/>
    </cofactor>
    <text evidence="5 6">Binds 2 [4Fe-4S] clusters. In this family the first cluster has a non-standard and varying [4Fe-4S] binding motif CX(2)CX(2)CX(4-5)CP.</text>
</comment>
<dbReference type="GO" id="GO:0043805">
    <property type="term" value="F:indolepyruvate ferredoxin oxidoreductase activity"/>
    <property type="evidence" value="ECO:0007669"/>
    <property type="project" value="UniProtKB-UniRule"/>
</dbReference>
<name>A0A517YPC6_9BACT</name>
<dbReference type="KEGG" id="pcor:KS4_01130"/>
<feature type="binding site" evidence="6">
    <location>
        <position position="539"/>
    </location>
    <ligand>
        <name>[4Fe-4S] cluster</name>
        <dbReference type="ChEBI" id="CHEBI:49883"/>
        <label>1</label>
    </ligand>
</feature>
<accession>A0A517YPC6</accession>
<comment type="catalytic activity">
    <reaction evidence="5">
        <text>indole-3-pyruvate + 2 oxidized [2Fe-2S]-[ferredoxin] + CoA = (indol-3-yl)acetyl-CoA + 2 reduced [2Fe-2S]-[ferredoxin] + CO2 + H(+)</text>
        <dbReference type="Rhea" id="RHEA:12645"/>
        <dbReference type="Rhea" id="RHEA-COMP:10000"/>
        <dbReference type="Rhea" id="RHEA-COMP:10001"/>
        <dbReference type="ChEBI" id="CHEBI:15378"/>
        <dbReference type="ChEBI" id="CHEBI:16526"/>
        <dbReference type="ChEBI" id="CHEBI:17640"/>
        <dbReference type="ChEBI" id="CHEBI:33737"/>
        <dbReference type="ChEBI" id="CHEBI:33738"/>
        <dbReference type="ChEBI" id="CHEBI:57271"/>
        <dbReference type="ChEBI" id="CHEBI:57287"/>
        <dbReference type="EC" id="1.2.7.8"/>
    </reaction>
</comment>
<dbReference type="GO" id="GO:0046872">
    <property type="term" value="F:metal ion binding"/>
    <property type="evidence" value="ECO:0007669"/>
    <property type="project" value="UniProtKB-UniRule"/>
</dbReference>
<dbReference type="InterPro" id="IPR017900">
    <property type="entry name" value="4Fe4S_Fe_S_CS"/>
</dbReference>
<evidence type="ECO:0000256" key="4">
    <source>
        <dbReference type="ARBA" id="ARBA00023014"/>
    </source>
</evidence>
<keyword evidence="5" id="KW-0249">Electron transport</keyword>
<dbReference type="RefSeq" id="WP_145073076.1">
    <property type="nucleotide sequence ID" value="NZ_CP036425.1"/>
</dbReference>
<dbReference type="Pfam" id="PF02775">
    <property type="entry name" value="TPP_enzyme_C"/>
    <property type="match status" value="1"/>
</dbReference>
<feature type="binding site" evidence="6">
    <location>
        <position position="573"/>
    </location>
    <ligand>
        <name>[4Fe-4S] cluster</name>
        <dbReference type="ChEBI" id="CHEBI:49883"/>
        <label>2</label>
    </ligand>
</feature>
<feature type="binding site" evidence="6">
    <location>
        <position position="545"/>
    </location>
    <ligand>
        <name>[4Fe-4S] cluster</name>
        <dbReference type="ChEBI" id="CHEBI:49883"/>
        <label>1</label>
    </ligand>
</feature>
<dbReference type="FunFam" id="3.40.50.970:FF:000039">
    <property type="entry name" value="Indolepyruvate oxidoreductase subunit IorA"/>
    <property type="match status" value="1"/>
</dbReference>
<dbReference type="EC" id="1.2.7.8" evidence="5"/>
<keyword evidence="9" id="KW-1185">Reference proteome</keyword>
<dbReference type="Pfam" id="PF13237">
    <property type="entry name" value="Fer4_10"/>
    <property type="match status" value="1"/>
</dbReference>
<keyword evidence="1 5" id="KW-0479">Metal-binding</keyword>
<dbReference type="GO" id="GO:0030976">
    <property type="term" value="F:thiamine pyrophosphate binding"/>
    <property type="evidence" value="ECO:0007669"/>
    <property type="project" value="InterPro"/>
</dbReference>
<dbReference type="InterPro" id="IPR045025">
    <property type="entry name" value="HACL1-like"/>
</dbReference>
<keyword evidence="3 5" id="KW-0408">Iron</keyword>
<dbReference type="PROSITE" id="PS00198">
    <property type="entry name" value="4FE4S_FER_1"/>
    <property type="match status" value="1"/>
</dbReference>
<proteinExistence type="predicted"/>
<feature type="binding site" evidence="6">
    <location>
        <position position="577"/>
    </location>
    <ligand>
        <name>[4Fe-4S] cluster</name>
        <dbReference type="ChEBI" id="CHEBI:49883"/>
        <label>1</label>
    </ligand>
</feature>
<gene>
    <name evidence="8" type="ORF">KS4_01130</name>
</gene>
<feature type="binding site" evidence="6">
    <location>
        <position position="567"/>
    </location>
    <ligand>
        <name>[4Fe-4S] cluster</name>
        <dbReference type="ChEBI" id="CHEBI:49883"/>
        <label>2</label>
    </ligand>
</feature>
<evidence type="ECO:0000259" key="7">
    <source>
        <dbReference type="PROSITE" id="PS51379"/>
    </source>
</evidence>
<organism evidence="8 9">
    <name type="scientific">Poriferisphaera corsica</name>
    <dbReference type="NCBI Taxonomy" id="2528020"/>
    <lineage>
        <taxon>Bacteria</taxon>
        <taxon>Pseudomonadati</taxon>
        <taxon>Planctomycetota</taxon>
        <taxon>Phycisphaerae</taxon>
        <taxon>Phycisphaerales</taxon>
        <taxon>Phycisphaeraceae</taxon>
        <taxon>Poriferisphaera</taxon>
    </lineage>
</organism>
<dbReference type="InterPro" id="IPR002880">
    <property type="entry name" value="Pyrv_Fd/Flavodoxin_OxRdtase_N"/>
</dbReference>
<feature type="domain" description="4Fe-4S ferredoxin-type" evidence="7">
    <location>
        <begin position="530"/>
        <end position="558"/>
    </location>
</feature>
<dbReference type="InterPro" id="IPR017896">
    <property type="entry name" value="4Fe4S_Fe-S-bd"/>
</dbReference>
<dbReference type="PANTHER" id="PTHR43710:SF5">
    <property type="entry name" value="INDOLEPYRUVATE FERREDOXIN OXIDOREDUCTASE ALPHA SUBUNIT"/>
    <property type="match status" value="1"/>
</dbReference>
<dbReference type="Proteomes" id="UP000317369">
    <property type="component" value="Chromosome"/>
</dbReference>
<evidence type="ECO:0000256" key="5">
    <source>
        <dbReference type="PIRNR" id="PIRNR006439"/>
    </source>
</evidence>
<dbReference type="CDD" id="cd02008">
    <property type="entry name" value="TPP_IOR_alpha"/>
    <property type="match status" value="1"/>
</dbReference>
<reference evidence="8 9" key="1">
    <citation type="submission" date="2019-02" db="EMBL/GenBank/DDBJ databases">
        <title>Deep-cultivation of Planctomycetes and their phenomic and genomic characterization uncovers novel biology.</title>
        <authorList>
            <person name="Wiegand S."/>
            <person name="Jogler M."/>
            <person name="Boedeker C."/>
            <person name="Pinto D."/>
            <person name="Vollmers J."/>
            <person name="Rivas-Marin E."/>
            <person name="Kohn T."/>
            <person name="Peeters S.H."/>
            <person name="Heuer A."/>
            <person name="Rast P."/>
            <person name="Oberbeckmann S."/>
            <person name="Bunk B."/>
            <person name="Jeske O."/>
            <person name="Meyerdierks A."/>
            <person name="Storesund J.E."/>
            <person name="Kallscheuer N."/>
            <person name="Luecker S."/>
            <person name="Lage O.M."/>
            <person name="Pohl T."/>
            <person name="Merkel B.J."/>
            <person name="Hornburger P."/>
            <person name="Mueller R.-W."/>
            <person name="Bruemmer F."/>
            <person name="Labrenz M."/>
            <person name="Spormann A.M."/>
            <person name="Op den Camp H."/>
            <person name="Overmann J."/>
            <person name="Amann R."/>
            <person name="Jetten M.S.M."/>
            <person name="Mascher T."/>
            <person name="Medema M.H."/>
            <person name="Devos D.P."/>
            <person name="Kaster A.-K."/>
            <person name="Ovreas L."/>
            <person name="Rohde M."/>
            <person name="Galperin M.Y."/>
            <person name="Jogler C."/>
        </authorList>
    </citation>
    <scope>NUCLEOTIDE SEQUENCE [LARGE SCALE GENOMIC DNA]</scope>
    <source>
        <strain evidence="8 9">KS4</strain>
    </source>
</reference>
<evidence type="ECO:0000313" key="9">
    <source>
        <dbReference type="Proteomes" id="UP000317369"/>
    </source>
</evidence>
<dbReference type="NCBIfam" id="TIGR03336">
    <property type="entry name" value="IOR_alpha"/>
    <property type="match status" value="1"/>
</dbReference>
<dbReference type="Pfam" id="PF01855">
    <property type="entry name" value="POR_N"/>
    <property type="match status" value="1"/>
</dbReference>
<dbReference type="PANTHER" id="PTHR43710">
    <property type="entry name" value="2-HYDROXYACYL-COA LYASE"/>
    <property type="match status" value="1"/>
</dbReference>
<dbReference type="InterPro" id="IPR011766">
    <property type="entry name" value="TPP_enzyme_TPP-bd"/>
</dbReference>
<sequence>MSELKQDLLSGNDAYARGAWEAGVTVAAGYPGTPSTEILEALAAYKQQDLHCEWSPNEKVALEVGAGAALTGARVLVTMKHVGLNVAADPFMTLAYTGCVGGIVILVADDPGMHSSQNEQDTRHFARFGKVPILEPSDATEAKDMMKRGFEISEQFKTPVIVRSTTRVSHSRGLVDLEDRQLPETKIGFQKNPRQFVPVPAFARQMRVDLEKRLHDIKDFAETDSINRIEYNDKSLGIITSSTSYLYVKEVWPEASVLKLGMAYPFADKLFKEFSENVDNVLVIEELDDFYEEHIKALGIKCDGKNFVPNIGEFTQSKLAVIRAKYEGKEAPNLSPVEEAADLPMRPPTLCPGCPHRGMFTALRYFDCIVTGDIGCYALGVAPPLSRIDTILCMGGGFTMAHGMDRSPEPKKVVGILGDSTFFHSGITGLCNIAYNKGTSIIIVLDNRTTAMTGHQDHPGTGKTLMGDPTQTLSIEKIGEACGIKRIFSVDPRDIDSNVQLLKQEFEVDEPTLIVAKYPCVLNDKSVWETPREIDQDLCVSCGNCVQLGCPAIEYNGEIPKIEPLMCTGCSLCENVCELDLINAQGTEK</sequence>
<feature type="binding site" evidence="6">
    <location>
        <position position="542"/>
    </location>
    <ligand>
        <name>[4Fe-4S] cluster</name>
        <dbReference type="ChEBI" id="CHEBI:49883"/>
        <label>1</label>
    </ligand>
</feature>
<dbReference type="PROSITE" id="PS51379">
    <property type="entry name" value="4FE4S_FER_2"/>
    <property type="match status" value="2"/>
</dbReference>
<dbReference type="InterPro" id="IPR029061">
    <property type="entry name" value="THDP-binding"/>
</dbReference>
<dbReference type="AlphaFoldDB" id="A0A517YPC6"/>
<protein>
    <recommendedName>
        <fullName evidence="5">Indolepyruvate oxidoreductase subunit IorA</fullName>
        <shortName evidence="5">IOR</shortName>
        <ecNumber evidence="5">1.2.7.8</ecNumber>
    </recommendedName>
    <alternativeName>
        <fullName evidence="5">Indolepyruvate ferredoxin oxidoreductase subunit alpha</fullName>
    </alternativeName>
</protein>
<keyword evidence="4 5" id="KW-0411">Iron-sulfur</keyword>
<dbReference type="Gene3D" id="3.40.50.970">
    <property type="match status" value="2"/>
</dbReference>
<feature type="domain" description="4Fe-4S ferredoxin-type" evidence="7">
    <location>
        <begin position="560"/>
        <end position="587"/>
    </location>
</feature>
<keyword evidence="5" id="KW-0813">Transport</keyword>
<feature type="binding site" evidence="6">
    <location>
        <position position="550"/>
    </location>
    <ligand>
        <name>[4Fe-4S] cluster</name>
        <dbReference type="ChEBI" id="CHEBI:49883"/>
        <label>2</label>
    </ligand>
</feature>
<dbReference type="Gene3D" id="3.30.70.20">
    <property type="match status" value="1"/>
</dbReference>
<feature type="binding site" evidence="6">
    <location>
        <position position="570"/>
    </location>
    <ligand>
        <name>[4Fe-4S] cluster</name>
        <dbReference type="ChEBI" id="CHEBI:49883"/>
        <label>2</label>
    </ligand>
</feature>
<evidence type="ECO:0000256" key="2">
    <source>
        <dbReference type="ARBA" id="ARBA00023002"/>
    </source>
</evidence>
<dbReference type="PIRSF" id="PIRSF006439">
    <property type="entry name" value="Indolepyruvate_ferr_oxidored"/>
    <property type="match status" value="1"/>
</dbReference>
<dbReference type="EMBL" id="CP036425">
    <property type="protein sequence ID" value="QDU32084.1"/>
    <property type="molecule type" value="Genomic_DNA"/>
</dbReference>
<dbReference type="InterPro" id="IPR017721">
    <property type="entry name" value="IorA"/>
</dbReference>
<dbReference type="GO" id="GO:0044281">
    <property type="term" value="P:small molecule metabolic process"/>
    <property type="evidence" value="ECO:0007669"/>
    <property type="project" value="UniProtKB-ARBA"/>
</dbReference>
<evidence type="ECO:0000256" key="6">
    <source>
        <dbReference type="PIRSR" id="PIRSR006439-50"/>
    </source>
</evidence>
<dbReference type="SUPFAM" id="SSF52518">
    <property type="entry name" value="Thiamin diphosphate-binding fold (THDP-binding)"/>
    <property type="match status" value="2"/>
</dbReference>
<evidence type="ECO:0000256" key="3">
    <source>
        <dbReference type="ARBA" id="ARBA00023004"/>
    </source>
</evidence>
<evidence type="ECO:0000313" key="8">
    <source>
        <dbReference type="EMBL" id="QDU32084.1"/>
    </source>
</evidence>
<dbReference type="CDD" id="cd07034">
    <property type="entry name" value="TPP_PYR_PFOR_IOR-alpha_like"/>
    <property type="match status" value="1"/>
</dbReference>
<keyword evidence="5 6" id="KW-0004">4Fe-4S</keyword>
<dbReference type="OrthoDB" id="9804603at2"/>